<accession>A0A8B6CJA2</accession>
<dbReference type="AlphaFoldDB" id="A0A8B6CJA2"/>
<dbReference type="Proteomes" id="UP000596742">
    <property type="component" value="Unassembled WGS sequence"/>
</dbReference>
<evidence type="ECO:0000313" key="1">
    <source>
        <dbReference type="EMBL" id="VDI05592.1"/>
    </source>
</evidence>
<name>A0A8B6CJA2_MYTGA</name>
<keyword evidence="2" id="KW-1185">Reference proteome</keyword>
<protein>
    <submittedName>
        <fullName evidence="1">Uncharacterized protein</fullName>
    </submittedName>
</protein>
<dbReference type="EMBL" id="UYJE01001829">
    <property type="protein sequence ID" value="VDI05592.1"/>
    <property type="molecule type" value="Genomic_DNA"/>
</dbReference>
<reference evidence="1" key="1">
    <citation type="submission" date="2018-11" db="EMBL/GenBank/DDBJ databases">
        <authorList>
            <person name="Alioto T."/>
            <person name="Alioto T."/>
        </authorList>
    </citation>
    <scope>NUCLEOTIDE SEQUENCE</scope>
</reference>
<comment type="caution">
    <text evidence="1">The sequence shown here is derived from an EMBL/GenBank/DDBJ whole genome shotgun (WGS) entry which is preliminary data.</text>
</comment>
<proteinExistence type="predicted"/>
<evidence type="ECO:0000313" key="2">
    <source>
        <dbReference type="Proteomes" id="UP000596742"/>
    </source>
</evidence>
<organism evidence="1 2">
    <name type="scientific">Mytilus galloprovincialis</name>
    <name type="common">Mediterranean mussel</name>
    <dbReference type="NCBI Taxonomy" id="29158"/>
    <lineage>
        <taxon>Eukaryota</taxon>
        <taxon>Metazoa</taxon>
        <taxon>Spiralia</taxon>
        <taxon>Lophotrochozoa</taxon>
        <taxon>Mollusca</taxon>
        <taxon>Bivalvia</taxon>
        <taxon>Autobranchia</taxon>
        <taxon>Pteriomorphia</taxon>
        <taxon>Mytilida</taxon>
        <taxon>Mytiloidea</taxon>
        <taxon>Mytilidae</taxon>
        <taxon>Mytilinae</taxon>
        <taxon>Mytilus</taxon>
    </lineage>
</organism>
<sequence length="175" mass="20551">MFGYFITRKLGQAFHPHGKLHSIQQNVWLFHHKKLGQAYALDHFIQQNVWLFHHKNLGHAVATFWDITGEKGRGYKIVSSQENWDMTLPHKIQQNVWLFHHKKSGTCHCHIKFSKMFGYFITRKLGHVCHCNHVKFSKMFGYFITRKLGHAIATLNSSKCLDISSQENWNLPLSH</sequence>
<gene>
    <name evidence="1" type="ORF">MGAL_10B042394</name>
</gene>